<dbReference type="VEuPathDB" id="FungiDB:ASPNIDRAFT2_1085788"/>
<dbReference type="Pfam" id="PF00690">
    <property type="entry name" value="Cation_ATPase_N"/>
    <property type="match status" value="1"/>
</dbReference>
<keyword evidence="7" id="KW-0067">ATP-binding</keyword>
<dbReference type="InterPro" id="IPR023298">
    <property type="entry name" value="ATPase_P-typ_TM_dom_sf"/>
</dbReference>
<evidence type="ECO:0000313" key="16">
    <source>
        <dbReference type="Proteomes" id="UP000068243"/>
    </source>
</evidence>
<feature type="domain" description="Cation-transporting P-type ATPase N-terminal" evidence="14">
    <location>
        <begin position="550"/>
        <end position="623"/>
    </location>
</feature>
<dbReference type="Gene3D" id="1.20.1110.10">
    <property type="entry name" value="Calcium-transporting ATPase, transmembrane domain"/>
    <property type="match status" value="1"/>
</dbReference>
<dbReference type="SFLD" id="SFLDG00002">
    <property type="entry name" value="C1.7:_P-type_atpase_like"/>
    <property type="match status" value="1"/>
</dbReference>
<dbReference type="GO" id="GO:0005391">
    <property type="term" value="F:P-type sodium:potassium-exchanging transporter activity"/>
    <property type="evidence" value="ECO:0007669"/>
    <property type="project" value="TreeGrafter"/>
</dbReference>
<evidence type="ECO:0000256" key="13">
    <source>
        <dbReference type="SAM" id="Phobius"/>
    </source>
</evidence>
<evidence type="ECO:0000256" key="7">
    <source>
        <dbReference type="ARBA" id="ARBA00022840"/>
    </source>
</evidence>
<dbReference type="SUPFAM" id="SSF56784">
    <property type="entry name" value="HAD-like"/>
    <property type="match status" value="1"/>
</dbReference>
<keyword evidence="3" id="KW-0285">Flavoprotein</keyword>
<feature type="transmembrane region" description="Helical" evidence="13">
    <location>
        <begin position="1505"/>
        <end position="1523"/>
    </location>
</feature>
<evidence type="ECO:0000256" key="6">
    <source>
        <dbReference type="ARBA" id="ARBA00022827"/>
    </source>
</evidence>
<dbReference type="InterPro" id="IPR006068">
    <property type="entry name" value="ATPase_P-typ_cation-transptr_C"/>
</dbReference>
<feature type="compositionally biased region" description="Low complexity" evidence="12">
    <location>
        <begin position="487"/>
        <end position="499"/>
    </location>
</feature>
<keyword evidence="8" id="KW-1278">Translocase</keyword>
<dbReference type="GO" id="GO:0036376">
    <property type="term" value="P:sodium ion export across plasma membrane"/>
    <property type="evidence" value="ECO:0007669"/>
    <property type="project" value="TreeGrafter"/>
</dbReference>
<keyword evidence="4 13" id="KW-0812">Transmembrane</keyword>
<dbReference type="Pfam" id="PF13246">
    <property type="entry name" value="Cation_ATPase"/>
    <property type="match status" value="1"/>
</dbReference>
<comment type="caution">
    <text evidence="15">The sequence shown here is derived from an EMBL/GenBank/DDBJ whole genome shotgun (WGS) entry which is preliminary data.</text>
</comment>
<evidence type="ECO:0000256" key="9">
    <source>
        <dbReference type="ARBA" id="ARBA00022989"/>
    </source>
</evidence>
<dbReference type="VEuPathDB" id="FungiDB:An14g02290"/>
<dbReference type="InterPro" id="IPR001757">
    <property type="entry name" value="P_typ_ATPase"/>
</dbReference>
<dbReference type="VEuPathDB" id="FungiDB:ATCC64974_2050"/>
<dbReference type="SMART" id="SM00831">
    <property type="entry name" value="Cation_ATPase_N"/>
    <property type="match status" value="1"/>
</dbReference>
<dbReference type="PANTHER" id="PTHR43294">
    <property type="entry name" value="SODIUM/POTASSIUM-TRANSPORTING ATPASE SUBUNIT ALPHA"/>
    <property type="match status" value="1"/>
</dbReference>
<dbReference type="PANTHER" id="PTHR43294:SF21">
    <property type="entry name" value="CATION TRANSPORTING ATPASE"/>
    <property type="match status" value="1"/>
</dbReference>
<dbReference type="GO" id="GO:0071949">
    <property type="term" value="F:FAD binding"/>
    <property type="evidence" value="ECO:0007669"/>
    <property type="project" value="InterPro"/>
</dbReference>
<feature type="transmembrane region" description="Helical" evidence="13">
    <location>
        <begin position="1436"/>
        <end position="1453"/>
    </location>
</feature>
<dbReference type="PaxDb" id="5061-CADANGAP00010947"/>
<keyword evidence="5" id="KW-0547">Nucleotide-binding</keyword>
<dbReference type="NCBIfam" id="TIGR01494">
    <property type="entry name" value="ATPase_P-type"/>
    <property type="match status" value="2"/>
</dbReference>
<comment type="subcellular location">
    <subcellularLocation>
        <location evidence="1">Cell membrane</location>
        <topology evidence="1">Multi-pass membrane protein</topology>
    </subcellularLocation>
</comment>
<feature type="transmembrane region" description="Helical" evidence="13">
    <location>
        <begin position="1373"/>
        <end position="1401"/>
    </location>
</feature>
<dbReference type="Gene3D" id="3.50.50.60">
    <property type="entry name" value="FAD/NAD(P)-binding domain"/>
    <property type="match status" value="1"/>
</dbReference>
<dbReference type="GO" id="GO:1902600">
    <property type="term" value="P:proton transmembrane transport"/>
    <property type="evidence" value="ECO:0007669"/>
    <property type="project" value="TreeGrafter"/>
</dbReference>
<reference evidence="16" key="1">
    <citation type="journal article" date="2016" name="Genome Announc.">
        <title>Draft genome sequence of Aspergillus niger strain An76.</title>
        <authorList>
            <person name="Gong W."/>
            <person name="Cheng Z."/>
            <person name="Zhang H."/>
            <person name="Liu L."/>
            <person name="Gao P."/>
            <person name="Wang L."/>
        </authorList>
    </citation>
    <scope>NUCLEOTIDE SEQUENCE [LARGE SCALE GENOMIC DNA]</scope>
    <source>
        <strain evidence="16">An76</strain>
    </source>
</reference>
<dbReference type="InterPro" id="IPR044492">
    <property type="entry name" value="P_typ_ATPase_HD_dom"/>
</dbReference>
<evidence type="ECO:0000256" key="12">
    <source>
        <dbReference type="SAM" id="MobiDB-lite"/>
    </source>
</evidence>
<feature type="region of interest" description="Disordered" evidence="12">
    <location>
        <begin position="470"/>
        <end position="505"/>
    </location>
</feature>
<dbReference type="Pfam" id="PF00689">
    <property type="entry name" value="Cation_ATPase_C"/>
    <property type="match status" value="1"/>
</dbReference>
<dbReference type="InterPro" id="IPR023299">
    <property type="entry name" value="ATPase_P-typ_cyto_dom_N"/>
</dbReference>
<dbReference type="SFLD" id="SFLDS00003">
    <property type="entry name" value="Haloacid_Dehalogenase"/>
    <property type="match status" value="1"/>
</dbReference>
<dbReference type="VEuPathDB" id="FungiDB:An12g10680"/>
<keyword evidence="10" id="KW-0560">Oxidoreductase</keyword>
<dbReference type="VEuPathDB" id="FungiDB:ATCC64974_2060"/>
<dbReference type="Gene3D" id="3.40.50.1000">
    <property type="entry name" value="HAD superfamily/HAD-like"/>
    <property type="match status" value="1"/>
</dbReference>
<keyword evidence="9 13" id="KW-1133">Transmembrane helix</keyword>
<accession>A0A100IKJ7</accession>
<evidence type="ECO:0000256" key="3">
    <source>
        <dbReference type="ARBA" id="ARBA00022630"/>
    </source>
</evidence>
<dbReference type="GO" id="GO:0016887">
    <property type="term" value="F:ATP hydrolysis activity"/>
    <property type="evidence" value="ECO:0007669"/>
    <property type="project" value="InterPro"/>
</dbReference>
<evidence type="ECO:0000256" key="2">
    <source>
        <dbReference type="ARBA" id="ARBA00022475"/>
    </source>
</evidence>
<evidence type="ECO:0000313" key="15">
    <source>
        <dbReference type="EMBL" id="GAQ42919.1"/>
    </source>
</evidence>
<dbReference type="SUPFAM" id="SSF81653">
    <property type="entry name" value="Calcium ATPase, transduction domain A"/>
    <property type="match status" value="1"/>
</dbReference>
<evidence type="ECO:0000256" key="5">
    <source>
        <dbReference type="ARBA" id="ARBA00022741"/>
    </source>
</evidence>
<dbReference type="InterPro" id="IPR036412">
    <property type="entry name" value="HAD-like_sf"/>
</dbReference>
<keyword evidence="6" id="KW-0274">FAD</keyword>
<dbReference type="VEuPathDB" id="FungiDB:M747DRAFT_349153"/>
<dbReference type="InterPro" id="IPR004014">
    <property type="entry name" value="ATPase_P-typ_cation-transptr_N"/>
</dbReference>
<keyword evidence="11 13" id="KW-0472">Membrane</keyword>
<dbReference type="GO" id="GO:0016491">
    <property type="term" value="F:oxidoreductase activity"/>
    <property type="evidence" value="ECO:0007669"/>
    <property type="project" value="UniProtKB-KW"/>
</dbReference>
<dbReference type="PROSITE" id="PS00154">
    <property type="entry name" value="ATPASE_E1_E2"/>
    <property type="match status" value="1"/>
</dbReference>
<dbReference type="OMA" id="FVNLVIC"/>
<dbReference type="InterPro" id="IPR023214">
    <property type="entry name" value="HAD_sf"/>
</dbReference>
<evidence type="ECO:0000256" key="10">
    <source>
        <dbReference type="ARBA" id="ARBA00023002"/>
    </source>
</evidence>
<proteinExistence type="predicted"/>
<feature type="transmembrane region" description="Helical" evidence="13">
    <location>
        <begin position="602"/>
        <end position="622"/>
    </location>
</feature>
<evidence type="ECO:0000256" key="4">
    <source>
        <dbReference type="ARBA" id="ARBA00022692"/>
    </source>
</evidence>
<dbReference type="InterPro" id="IPR036188">
    <property type="entry name" value="FAD/NAD-bd_sf"/>
</dbReference>
<dbReference type="OrthoDB" id="158672at2759"/>
<dbReference type="EMBL" id="BCMY01000008">
    <property type="protein sequence ID" value="GAQ42919.1"/>
    <property type="molecule type" value="Genomic_DNA"/>
</dbReference>
<name>A0A100IKJ7_ASPNG</name>
<evidence type="ECO:0000259" key="14">
    <source>
        <dbReference type="SMART" id="SM00831"/>
    </source>
</evidence>
<dbReference type="SFLD" id="SFLDF00027">
    <property type="entry name" value="p-type_atpase"/>
    <property type="match status" value="1"/>
</dbReference>
<sequence length="1544" mass="171151">MSKPNSQRPFHVIIVGASIAGLTLAHCLSNTEIEFTILEARSDTYPDGAGLAILPNGARILDQLGLYQDVLDQGQCMVSHSTWLETGHLLRRVDAGRIRSFGRFDYPVLVIARRALLGILYTRLRSSRLFFNRRVVRIVSSPDNVTVHSADGMSVLGDLVVGADGVHSIVREQMWHHIRATNGAVASSRWFSEVPLTDSFAGVFGIAQSIPKLNRGDVHRTYGHGWLTVIMVGADARVCWFMSIARTMMPVLIPRHTSDRAYVSRIVEPFLKKHVTRDVTFGEVFNCSETCVVASLEEGFQNRWSWGRFVGIGDAMAPNIAEGANCAIESAASLANHLVFFARGSTPLYTEDRLTPMLKAWEDSRKRRTRGLFLISQCAVRIEAATSWMLRLNQVFLSRFHGTGIGLLTSITSRTARVDYLPLPLLQQSSTQQVLEKKERESVWNWQFIKMDAKSGVSLNAEATRLRWQEGDEEKGVAARRDPLQLSRTTSVASNSSARSRARRATVDPSLSLPIHYRTVSFDIDEARDRERAEAAKTKSNVATDLSNLDWHMVSPEEIQKRWRVDISQGLSHDQVQQRVREFGKNALSPLPHQWFWQIFGYFFKGFGGILLIGCILVFISWKPLGQPPAPANLALAIVLLAVFFIQAGFNAWQDWSSSRVMASITAMLPESCLVLRDSSLVVVSAPDIVPGDVVHLKAGNKLPADVRLVEVSNDVCFDRSILTGESLPVNGTVDSTDDNYLETHCIGLQGTHCVTGSAVGVVVSTGDSTVFGRIAKLTSEPKKGLTTLEKEVLRFVLLIVLIMLTMIIIVIIVWATWLRVDHPGWINVPTLIVDCVSVAIAFIPEGLPIALTANLTITANLMSKNKILCKSLKTVETLGAVSVICSDKTGTLTKNKMFVTDCALSMSRFSTELARDEMVIKGRKTGIHQLRGIAGLCNAAEFDASSMNQPLHEREIHGDATDQAVLRFSEGLGSVAELRRTWRKTYELAFNSKNKFMIRTFSLVESAGLSLGMSAAESAQFKRNDTLLTIKGAPDILIERCTQIVDTDGSVLPLDGRILAHIKYVKDQWSSEGKRVILLARKVLPASDIMPLPSSREFESEVMNHAKTGLVLVGLVGIVDPPREEIPDVVRTLRRAGVRIFMVTGDYGLTALAIARQCGIVTTHGPVDTASSLKRLPDYDEKPPSTPSTTAITLSGAELMSLNDHQWEQLCQYQEIVFWRTTPEQKLRIVREFRARDEIVGMTGDGVNDAPSLKAADIGIALGSGSDIAIEASDMVLMESFSAIVEAVQYGRVVFDNLKKTIVYLLPAGSFSEFWPVFTSVVFGLPQVLSSFLMIIICCFTDCAAATVLAYEAPEADVLLRPPRKPKQNRLVNWKLIFHAYGILGMIETIASFAMAFWYLERNGIPFSALWFKFGATPNNIDSDWLNARLNEASSVYFINLVVMQWFNLMAVRTRRLSIFSHPPAFNKQTQNLLLFPAILFALAMAVFWLYIPPLQRVLDTSSVPVEHYFLPAAFGLGILILDELRKAGVRRWPGGVLDRLAW</sequence>
<dbReference type="Gene3D" id="2.70.150.10">
    <property type="entry name" value="Calcium-transporting ATPase, cytoplasmic transduction domain A"/>
    <property type="match status" value="1"/>
</dbReference>
<dbReference type="Proteomes" id="UP000068243">
    <property type="component" value="Unassembled WGS sequence"/>
</dbReference>
<dbReference type="FunFam" id="3.40.1110.10:FF:000114">
    <property type="entry name" value="H /K ATPase alpha subunit, putative"/>
    <property type="match status" value="1"/>
</dbReference>
<dbReference type="InterPro" id="IPR002938">
    <property type="entry name" value="FAD-bd"/>
</dbReference>
<dbReference type="GO" id="GO:0006883">
    <property type="term" value="P:intracellular sodium ion homeostasis"/>
    <property type="evidence" value="ECO:0007669"/>
    <property type="project" value="TreeGrafter"/>
</dbReference>
<keyword evidence="2" id="KW-1003">Cell membrane</keyword>
<dbReference type="VEuPathDB" id="FungiDB:ASPNIDRAFT2_1148992"/>
<feature type="compositionally biased region" description="Basic and acidic residues" evidence="12">
    <location>
        <begin position="470"/>
        <end position="483"/>
    </location>
</feature>
<dbReference type="Gene3D" id="3.40.1110.10">
    <property type="entry name" value="Calcium-transporting ATPase, cytoplasmic domain N"/>
    <property type="match status" value="1"/>
</dbReference>
<dbReference type="SUPFAM" id="SSF81665">
    <property type="entry name" value="Calcium ATPase, transmembrane domain M"/>
    <property type="match status" value="1"/>
</dbReference>
<dbReference type="GO" id="GO:0030007">
    <property type="term" value="P:intracellular potassium ion homeostasis"/>
    <property type="evidence" value="ECO:0007669"/>
    <property type="project" value="TreeGrafter"/>
</dbReference>
<dbReference type="GO" id="GO:0005524">
    <property type="term" value="F:ATP binding"/>
    <property type="evidence" value="ECO:0007669"/>
    <property type="project" value="UniProtKB-KW"/>
</dbReference>
<dbReference type="InterPro" id="IPR018303">
    <property type="entry name" value="ATPase_P-typ_P_site"/>
</dbReference>
<evidence type="ECO:0000256" key="11">
    <source>
        <dbReference type="ARBA" id="ARBA00023136"/>
    </source>
</evidence>
<dbReference type="Pfam" id="PF00122">
    <property type="entry name" value="E1-E2_ATPase"/>
    <property type="match status" value="1"/>
</dbReference>
<dbReference type="SUPFAM" id="SSF51905">
    <property type="entry name" value="FAD/NAD(P)-binding domain"/>
    <property type="match status" value="1"/>
</dbReference>
<dbReference type="PRINTS" id="PR00121">
    <property type="entry name" value="NAKATPASE"/>
</dbReference>
<dbReference type="VEuPathDB" id="FungiDB:M747DRAFT_320192"/>
<dbReference type="GO" id="GO:0005886">
    <property type="term" value="C:plasma membrane"/>
    <property type="evidence" value="ECO:0007669"/>
    <property type="project" value="UniProtKB-SubCell"/>
</dbReference>
<dbReference type="InterPro" id="IPR059000">
    <property type="entry name" value="ATPase_P-type_domA"/>
</dbReference>
<dbReference type="SUPFAM" id="SSF81660">
    <property type="entry name" value="Metal cation-transporting ATPase, ATP-binding domain N"/>
    <property type="match status" value="1"/>
</dbReference>
<organism evidence="15 16">
    <name type="scientific">Aspergillus niger</name>
    <dbReference type="NCBI Taxonomy" id="5061"/>
    <lineage>
        <taxon>Eukaryota</taxon>
        <taxon>Fungi</taxon>
        <taxon>Dikarya</taxon>
        <taxon>Ascomycota</taxon>
        <taxon>Pezizomycotina</taxon>
        <taxon>Eurotiomycetes</taxon>
        <taxon>Eurotiomycetidae</taxon>
        <taxon>Eurotiales</taxon>
        <taxon>Aspergillaceae</taxon>
        <taxon>Aspergillus</taxon>
        <taxon>Aspergillus subgen. Circumdati</taxon>
    </lineage>
</organism>
<dbReference type="Pfam" id="PF01494">
    <property type="entry name" value="FAD_binding_3"/>
    <property type="match status" value="1"/>
</dbReference>
<feature type="transmembrane region" description="Helical" evidence="13">
    <location>
        <begin position="634"/>
        <end position="653"/>
    </location>
</feature>
<gene>
    <name evidence="15" type="ORF">ABL_05580</name>
</gene>
<dbReference type="InterPro" id="IPR050510">
    <property type="entry name" value="Cation_transp_ATPase_P-type"/>
</dbReference>
<dbReference type="InterPro" id="IPR008250">
    <property type="entry name" value="ATPase_P-typ_transduc_dom_A_sf"/>
</dbReference>
<protein>
    <submittedName>
        <fullName evidence="15">Na/K ATPase alpha 1 subunit</fullName>
    </submittedName>
</protein>
<evidence type="ECO:0000256" key="1">
    <source>
        <dbReference type="ARBA" id="ARBA00004651"/>
    </source>
</evidence>
<feature type="transmembrane region" description="Helical" evidence="13">
    <location>
        <begin position="1474"/>
        <end position="1493"/>
    </location>
</feature>
<feature type="transmembrane region" description="Helical" evidence="13">
    <location>
        <begin position="793"/>
        <end position="819"/>
    </location>
</feature>
<evidence type="ECO:0000256" key="8">
    <source>
        <dbReference type="ARBA" id="ARBA00022967"/>
    </source>
</evidence>
<dbReference type="PRINTS" id="PR00119">
    <property type="entry name" value="CATATPASE"/>
</dbReference>
<dbReference type="GO" id="GO:1990573">
    <property type="term" value="P:potassium ion import across plasma membrane"/>
    <property type="evidence" value="ECO:0007669"/>
    <property type="project" value="TreeGrafter"/>
</dbReference>